<dbReference type="SUPFAM" id="SSF46689">
    <property type="entry name" value="Homeodomain-like"/>
    <property type="match status" value="1"/>
</dbReference>
<evidence type="ECO:0000313" key="6">
    <source>
        <dbReference type="Proteomes" id="UP000198748"/>
    </source>
</evidence>
<evidence type="ECO:0000256" key="1">
    <source>
        <dbReference type="ARBA" id="ARBA00023015"/>
    </source>
</evidence>
<dbReference type="GO" id="GO:0003700">
    <property type="term" value="F:DNA-binding transcription factor activity"/>
    <property type="evidence" value="ECO:0007669"/>
    <property type="project" value="InterPro"/>
</dbReference>
<keyword evidence="3" id="KW-0804">Transcription</keyword>
<dbReference type="Proteomes" id="UP000198748">
    <property type="component" value="Unassembled WGS sequence"/>
</dbReference>
<keyword evidence="6" id="KW-1185">Reference proteome</keyword>
<dbReference type="EMBL" id="FNAN01000013">
    <property type="protein sequence ID" value="SDF92536.1"/>
    <property type="molecule type" value="Genomic_DNA"/>
</dbReference>
<dbReference type="Pfam" id="PF12833">
    <property type="entry name" value="HTH_18"/>
    <property type="match status" value="1"/>
</dbReference>
<protein>
    <submittedName>
        <fullName evidence="5">AraC-type DNA-binding protein</fullName>
    </submittedName>
</protein>
<dbReference type="OrthoDB" id="9793451at2"/>
<evidence type="ECO:0000313" key="5">
    <source>
        <dbReference type="EMBL" id="SDF92536.1"/>
    </source>
</evidence>
<proteinExistence type="predicted"/>
<dbReference type="InterPro" id="IPR020449">
    <property type="entry name" value="Tscrpt_reg_AraC-type_HTH"/>
</dbReference>
<organism evidence="5 6">
    <name type="scientific">Dyadobacter soli</name>
    <dbReference type="NCBI Taxonomy" id="659014"/>
    <lineage>
        <taxon>Bacteria</taxon>
        <taxon>Pseudomonadati</taxon>
        <taxon>Bacteroidota</taxon>
        <taxon>Cytophagia</taxon>
        <taxon>Cytophagales</taxon>
        <taxon>Spirosomataceae</taxon>
        <taxon>Dyadobacter</taxon>
    </lineage>
</organism>
<name>A0A1G7Q213_9BACT</name>
<dbReference type="Gene3D" id="1.10.10.60">
    <property type="entry name" value="Homeodomain-like"/>
    <property type="match status" value="1"/>
</dbReference>
<dbReference type="PANTHER" id="PTHR43280:SF32">
    <property type="entry name" value="TRANSCRIPTIONAL REGULATORY PROTEIN"/>
    <property type="match status" value="1"/>
</dbReference>
<dbReference type="PROSITE" id="PS01124">
    <property type="entry name" value="HTH_ARAC_FAMILY_2"/>
    <property type="match status" value="1"/>
</dbReference>
<dbReference type="STRING" id="659014.SAMN04487996_113210"/>
<feature type="domain" description="HTH araC/xylS-type" evidence="4">
    <location>
        <begin position="193"/>
        <end position="291"/>
    </location>
</feature>
<dbReference type="SMART" id="SM00342">
    <property type="entry name" value="HTH_ARAC"/>
    <property type="match status" value="1"/>
</dbReference>
<dbReference type="InterPro" id="IPR009057">
    <property type="entry name" value="Homeodomain-like_sf"/>
</dbReference>
<dbReference type="AlphaFoldDB" id="A0A1G7Q213"/>
<reference evidence="6" key="1">
    <citation type="submission" date="2016-10" db="EMBL/GenBank/DDBJ databases">
        <authorList>
            <person name="Varghese N."/>
            <person name="Submissions S."/>
        </authorList>
    </citation>
    <scope>NUCLEOTIDE SEQUENCE [LARGE SCALE GENOMIC DNA]</scope>
    <source>
        <strain evidence="6">DSM 25329</strain>
    </source>
</reference>
<dbReference type="PRINTS" id="PR00032">
    <property type="entry name" value="HTHARAC"/>
</dbReference>
<accession>A0A1G7Q213</accession>
<sequence>MGDSIKMISNSEYKRLFLPGLSEKVYVNNSRLQLYRIEDYLRNILIPVLPYRTTFNFIIFVTKGRIKQQLEISEYEIVPGSVLLIRQGSITRTLEIAQDTEGFFIVFENEMLSDSSLDKHAGYNFFKTSPFASLSGATETWLSHLLALMELELGGDAGPAEVSGLLFKAALMKIMVRDDHEELAVKRNFYITLQFKELVQQYHQTEKKVLFYANKLSISENYLCKCIKETTGKPPKQWIVESSILHSQVLLQNISKDISSIAFELNFQSVSYFTRQFRQVTGISPSEFRLGITANAGTSPIEADYYRLIRKM</sequence>
<gene>
    <name evidence="5" type="ORF">SAMN04487996_113210</name>
</gene>
<dbReference type="GO" id="GO:0043565">
    <property type="term" value="F:sequence-specific DNA binding"/>
    <property type="evidence" value="ECO:0007669"/>
    <property type="project" value="InterPro"/>
</dbReference>
<dbReference type="PANTHER" id="PTHR43280">
    <property type="entry name" value="ARAC-FAMILY TRANSCRIPTIONAL REGULATOR"/>
    <property type="match status" value="1"/>
</dbReference>
<evidence type="ECO:0000256" key="2">
    <source>
        <dbReference type="ARBA" id="ARBA00023125"/>
    </source>
</evidence>
<evidence type="ECO:0000256" key="3">
    <source>
        <dbReference type="ARBA" id="ARBA00023163"/>
    </source>
</evidence>
<keyword evidence="2 5" id="KW-0238">DNA-binding</keyword>
<evidence type="ECO:0000259" key="4">
    <source>
        <dbReference type="PROSITE" id="PS01124"/>
    </source>
</evidence>
<keyword evidence="1" id="KW-0805">Transcription regulation</keyword>
<dbReference type="RefSeq" id="WP_090154673.1">
    <property type="nucleotide sequence ID" value="NZ_FNAN01000013.1"/>
</dbReference>
<dbReference type="InterPro" id="IPR018060">
    <property type="entry name" value="HTH_AraC"/>
</dbReference>